<proteinExistence type="predicted"/>
<dbReference type="Proteomes" id="UP001311232">
    <property type="component" value="Unassembled WGS sequence"/>
</dbReference>
<reference evidence="2 3" key="1">
    <citation type="submission" date="2021-06" db="EMBL/GenBank/DDBJ databases">
        <authorList>
            <person name="Palmer J.M."/>
        </authorList>
    </citation>
    <scope>NUCLEOTIDE SEQUENCE [LARGE SCALE GENOMIC DNA]</scope>
    <source>
        <strain evidence="2 3">MEX-2019</strain>
        <tissue evidence="2">Muscle</tissue>
    </source>
</reference>
<feature type="region of interest" description="Disordered" evidence="1">
    <location>
        <begin position="92"/>
        <end position="111"/>
    </location>
</feature>
<sequence length="140" mass="15362">MYSRAVRKEGVSLPNYPAAPKKLQSCHDTNILNNAYPSGLVERSNCCQGRETLTPNPQYGSTTPQRRDLSTVRSRHAVTGCVRAEILHGYTGPTVAPASRMTPPGPGPGTTLTFRSRFQHCDDASRSRYHDDAFRSGNGR</sequence>
<dbReference type="AlphaFoldDB" id="A0AAV9RAM0"/>
<evidence type="ECO:0000313" key="2">
    <source>
        <dbReference type="EMBL" id="KAK5606841.1"/>
    </source>
</evidence>
<protein>
    <submittedName>
        <fullName evidence="2">Uncharacterized protein</fullName>
    </submittedName>
</protein>
<evidence type="ECO:0000313" key="3">
    <source>
        <dbReference type="Proteomes" id="UP001311232"/>
    </source>
</evidence>
<organism evidence="2 3">
    <name type="scientific">Crenichthys baileyi</name>
    <name type="common">White River springfish</name>
    <dbReference type="NCBI Taxonomy" id="28760"/>
    <lineage>
        <taxon>Eukaryota</taxon>
        <taxon>Metazoa</taxon>
        <taxon>Chordata</taxon>
        <taxon>Craniata</taxon>
        <taxon>Vertebrata</taxon>
        <taxon>Euteleostomi</taxon>
        <taxon>Actinopterygii</taxon>
        <taxon>Neopterygii</taxon>
        <taxon>Teleostei</taxon>
        <taxon>Neoteleostei</taxon>
        <taxon>Acanthomorphata</taxon>
        <taxon>Ovalentaria</taxon>
        <taxon>Atherinomorphae</taxon>
        <taxon>Cyprinodontiformes</taxon>
        <taxon>Goodeidae</taxon>
        <taxon>Crenichthys</taxon>
    </lineage>
</organism>
<feature type="compositionally biased region" description="Polar residues" evidence="1">
    <location>
        <begin position="52"/>
        <end position="64"/>
    </location>
</feature>
<feature type="region of interest" description="Disordered" evidence="1">
    <location>
        <begin position="52"/>
        <end position="73"/>
    </location>
</feature>
<gene>
    <name evidence="2" type="ORF">CRENBAI_014978</name>
</gene>
<accession>A0AAV9RAM0</accession>
<keyword evidence="3" id="KW-1185">Reference proteome</keyword>
<comment type="caution">
    <text evidence="2">The sequence shown here is derived from an EMBL/GenBank/DDBJ whole genome shotgun (WGS) entry which is preliminary data.</text>
</comment>
<name>A0AAV9RAM0_9TELE</name>
<evidence type="ECO:0000256" key="1">
    <source>
        <dbReference type="SAM" id="MobiDB-lite"/>
    </source>
</evidence>
<dbReference type="EMBL" id="JAHHUM010002048">
    <property type="protein sequence ID" value="KAK5606841.1"/>
    <property type="molecule type" value="Genomic_DNA"/>
</dbReference>